<keyword evidence="3" id="KW-1185">Reference proteome</keyword>
<proteinExistence type="predicted"/>
<feature type="non-terminal residue" evidence="2">
    <location>
        <position position="146"/>
    </location>
</feature>
<evidence type="ECO:0000313" key="2">
    <source>
        <dbReference type="EMBL" id="KAG8539754.1"/>
    </source>
</evidence>
<feature type="region of interest" description="Disordered" evidence="1">
    <location>
        <begin position="1"/>
        <end position="146"/>
    </location>
</feature>
<feature type="compositionally biased region" description="Pro residues" evidence="1">
    <location>
        <begin position="69"/>
        <end position="82"/>
    </location>
</feature>
<feature type="compositionally biased region" description="Polar residues" evidence="1">
    <location>
        <begin position="51"/>
        <end position="64"/>
    </location>
</feature>
<name>A0AAV6YQR4_ENGPU</name>
<feature type="compositionally biased region" description="Polar residues" evidence="1">
    <location>
        <begin position="1"/>
        <end position="14"/>
    </location>
</feature>
<feature type="non-terminal residue" evidence="2">
    <location>
        <position position="1"/>
    </location>
</feature>
<feature type="compositionally biased region" description="Basic and acidic residues" evidence="1">
    <location>
        <begin position="30"/>
        <end position="42"/>
    </location>
</feature>
<dbReference type="AlphaFoldDB" id="A0AAV6YQR4"/>
<gene>
    <name evidence="2" type="ORF">GDO81_020409</name>
</gene>
<protein>
    <submittedName>
        <fullName evidence="2">Uncharacterized protein</fullName>
    </submittedName>
</protein>
<reference evidence="2" key="1">
    <citation type="thesis" date="2020" institute="ProQuest LLC" country="789 East Eisenhower Parkway, Ann Arbor, MI, USA">
        <title>Comparative Genomics and Chromosome Evolution.</title>
        <authorList>
            <person name="Mudd A.B."/>
        </authorList>
    </citation>
    <scope>NUCLEOTIDE SEQUENCE</scope>
    <source>
        <strain evidence="2">237g6f4</strain>
        <tissue evidence="2">Blood</tissue>
    </source>
</reference>
<evidence type="ECO:0000256" key="1">
    <source>
        <dbReference type="SAM" id="MobiDB-lite"/>
    </source>
</evidence>
<dbReference type="Proteomes" id="UP000824782">
    <property type="component" value="Unassembled WGS sequence"/>
</dbReference>
<dbReference type="EMBL" id="WNYA01013158">
    <property type="protein sequence ID" value="KAG8539754.1"/>
    <property type="molecule type" value="Genomic_DNA"/>
</dbReference>
<evidence type="ECO:0000313" key="3">
    <source>
        <dbReference type="Proteomes" id="UP000824782"/>
    </source>
</evidence>
<accession>A0AAV6YQR4</accession>
<organism evidence="2 3">
    <name type="scientific">Engystomops pustulosus</name>
    <name type="common">Tungara frog</name>
    <name type="synonym">Physalaemus pustulosus</name>
    <dbReference type="NCBI Taxonomy" id="76066"/>
    <lineage>
        <taxon>Eukaryota</taxon>
        <taxon>Metazoa</taxon>
        <taxon>Chordata</taxon>
        <taxon>Craniata</taxon>
        <taxon>Vertebrata</taxon>
        <taxon>Euteleostomi</taxon>
        <taxon>Amphibia</taxon>
        <taxon>Batrachia</taxon>
        <taxon>Anura</taxon>
        <taxon>Neobatrachia</taxon>
        <taxon>Hyloidea</taxon>
        <taxon>Leptodactylidae</taxon>
        <taxon>Leiuperinae</taxon>
        <taxon>Engystomops</taxon>
    </lineage>
</organism>
<sequence length="146" mass="15605">WPSLQSTSRSSNGLTLEHRKSPPILDNGLDPDHLTPDGHDSDFGSVDKSTESLSIGNGDNIQQILPSDTPSPPPGLPKPNPTVPVSSANHNARSPFEDAMTESQSLFSDNFRHPNPIPSGLPTFPSSPQTSSEWPTAPEPQSLFTS</sequence>
<feature type="compositionally biased region" description="Polar residues" evidence="1">
    <location>
        <begin position="124"/>
        <end position="134"/>
    </location>
</feature>
<comment type="caution">
    <text evidence="2">The sequence shown here is derived from an EMBL/GenBank/DDBJ whole genome shotgun (WGS) entry which is preliminary data.</text>
</comment>